<accession>A0A183JPA9</accession>
<keyword evidence="3" id="KW-0862">Zinc</keyword>
<evidence type="ECO:0000256" key="1">
    <source>
        <dbReference type="ARBA" id="ARBA00022723"/>
    </source>
</evidence>
<proteinExistence type="predicted"/>
<dbReference type="PANTHER" id="PTHR46359:SF2">
    <property type="entry name" value="GEO07743P1"/>
    <property type="match status" value="1"/>
</dbReference>
<feature type="domain" description="RING-type" evidence="5">
    <location>
        <begin position="98"/>
        <end position="138"/>
    </location>
</feature>
<dbReference type="InterPro" id="IPR052804">
    <property type="entry name" value="UEC_component"/>
</dbReference>
<dbReference type="SUPFAM" id="SSF57850">
    <property type="entry name" value="RING/U-box"/>
    <property type="match status" value="1"/>
</dbReference>
<dbReference type="GO" id="GO:0006511">
    <property type="term" value="P:ubiquitin-dependent protein catabolic process"/>
    <property type="evidence" value="ECO:0007669"/>
    <property type="project" value="TreeGrafter"/>
</dbReference>
<evidence type="ECO:0000313" key="7">
    <source>
        <dbReference type="Proteomes" id="UP000279833"/>
    </source>
</evidence>
<reference evidence="6 7" key="2">
    <citation type="submission" date="2018-11" db="EMBL/GenBank/DDBJ databases">
        <authorList>
            <consortium name="Pathogen Informatics"/>
        </authorList>
    </citation>
    <scope>NUCLEOTIDE SEQUENCE [LARGE SCALE GENOMIC DNA]</scope>
    <source>
        <strain evidence="6">Dakar</strain>
        <strain evidence="7">Dakar, Senegal</strain>
    </source>
</reference>
<dbReference type="GO" id="GO:0061630">
    <property type="term" value="F:ubiquitin protein ligase activity"/>
    <property type="evidence" value="ECO:0007669"/>
    <property type="project" value="TreeGrafter"/>
</dbReference>
<dbReference type="STRING" id="6186.A0A183JPA9"/>
<dbReference type="GO" id="GO:0000151">
    <property type="term" value="C:ubiquitin ligase complex"/>
    <property type="evidence" value="ECO:0007669"/>
    <property type="project" value="TreeGrafter"/>
</dbReference>
<gene>
    <name evidence="6" type="ORF">SCUD_LOCUS4546</name>
</gene>
<dbReference type="InterPro" id="IPR001841">
    <property type="entry name" value="Znf_RING"/>
</dbReference>
<sequence>MGNCFGFRSESSYLLDQEVYETQDDQDESPRTDASPLLTIISRVIHQVPIYHISPGLPILASDLTEEEQIQIVKRIHMLQFLPLTNYVPVNKEKLRECIICMNDLKLGDEVRYLPCLHTYHRICIDEWLMRSFSCPTCLLNLEPDTSLTTTTTTTVTVPRTQILFSSENTVAPTVTCDSSPTTNNTTNPVISSTEVVVSPGFNQSLANDYCPNIN</sequence>
<organism evidence="8">
    <name type="scientific">Schistosoma curassoni</name>
    <dbReference type="NCBI Taxonomy" id="6186"/>
    <lineage>
        <taxon>Eukaryota</taxon>
        <taxon>Metazoa</taxon>
        <taxon>Spiralia</taxon>
        <taxon>Lophotrochozoa</taxon>
        <taxon>Platyhelminthes</taxon>
        <taxon>Trematoda</taxon>
        <taxon>Digenea</taxon>
        <taxon>Strigeidida</taxon>
        <taxon>Schistosomatoidea</taxon>
        <taxon>Schistosomatidae</taxon>
        <taxon>Schistosoma</taxon>
    </lineage>
</organism>
<dbReference type="GO" id="GO:0008270">
    <property type="term" value="F:zinc ion binding"/>
    <property type="evidence" value="ECO:0007669"/>
    <property type="project" value="UniProtKB-KW"/>
</dbReference>
<keyword evidence="1" id="KW-0479">Metal-binding</keyword>
<dbReference type="Proteomes" id="UP000279833">
    <property type="component" value="Unassembled WGS sequence"/>
</dbReference>
<dbReference type="InterPro" id="IPR013083">
    <property type="entry name" value="Znf_RING/FYVE/PHD"/>
</dbReference>
<dbReference type="Pfam" id="PF13639">
    <property type="entry name" value="zf-RING_2"/>
    <property type="match status" value="1"/>
</dbReference>
<evidence type="ECO:0000313" key="6">
    <source>
        <dbReference type="EMBL" id="VDO89601.1"/>
    </source>
</evidence>
<keyword evidence="2 4" id="KW-0863">Zinc-finger</keyword>
<reference evidence="8" key="1">
    <citation type="submission" date="2016-06" db="UniProtKB">
        <authorList>
            <consortium name="WormBaseParasite"/>
        </authorList>
    </citation>
    <scope>IDENTIFICATION</scope>
</reference>
<dbReference type="CDD" id="cd16468">
    <property type="entry name" value="RING-H2_RNF11"/>
    <property type="match status" value="1"/>
</dbReference>
<dbReference type="WBParaSite" id="SCUD_0000454601-mRNA-1">
    <property type="protein sequence ID" value="SCUD_0000454601-mRNA-1"/>
    <property type="gene ID" value="SCUD_0000454601"/>
</dbReference>
<evidence type="ECO:0000256" key="2">
    <source>
        <dbReference type="ARBA" id="ARBA00022771"/>
    </source>
</evidence>
<dbReference type="InterPro" id="IPR042981">
    <property type="entry name" value="RNF11_RING-H2"/>
</dbReference>
<dbReference type="SMART" id="SM00184">
    <property type="entry name" value="RING"/>
    <property type="match status" value="1"/>
</dbReference>
<evidence type="ECO:0000256" key="3">
    <source>
        <dbReference type="ARBA" id="ARBA00022833"/>
    </source>
</evidence>
<evidence type="ECO:0000313" key="8">
    <source>
        <dbReference type="WBParaSite" id="SCUD_0000454601-mRNA-1"/>
    </source>
</evidence>
<dbReference type="AlphaFoldDB" id="A0A183JPA9"/>
<evidence type="ECO:0000259" key="5">
    <source>
        <dbReference type="PROSITE" id="PS50089"/>
    </source>
</evidence>
<dbReference type="Gene3D" id="3.30.40.10">
    <property type="entry name" value="Zinc/RING finger domain, C3HC4 (zinc finger)"/>
    <property type="match status" value="1"/>
</dbReference>
<protein>
    <submittedName>
        <fullName evidence="8">RING-type domain-containing protein</fullName>
    </submittedName>
</protein>
<evidence type="ECO:0000256" key="4">
    <source>
        <dbReference type="PROSITE-ProRule" id="PRU00175"/>
    </source>
</evidence>
<dbReference type="PANTHER" id="PTHR46359">
    <property type="entry name" value="GEO07743P1"/>
    <property type="match status" value="1"/>
</dbReference>
<dbReference type="EMBL" id="UZAK01006153">
    <property type="protein sequence ID" value="VDO89601.1"/>
    <property type="molecule type" value="Genomic_DNA"/>
</dbReference>
<keyword evidence="7" id="KW-1185">Reference proteome</keyword>
<dbReference type="PROSITE" id="PS50089">
    <property type="entry name" value="ZF_RING_2"/>
    <property type="match status" value="1"/>
</dbReference>
<name>A0A183JPA9_9TREM</name>